<evidence type="ECO:0000313" key="2">
    <source>
        <dbReference type="EMBL" id="KAF6029070.1"/>
    </source>
</evidence>
<organism evidence="2 3">
    <name type="scientific">Bugula neritina</name>
    <name type="common">Brown bryozoan</name>
    <name type="synonym">Sertularia neritina</name>
    <dbReference type="NCBI Taxonomy" id="10212"/>
    <lineage>
        <taxon>Eukaryota</taxon>
        <taxon>Metazoa</taxon>
        <taxon>Spiralia</taxon>
        <taxon>Lophotrochozoa</taxon>
        <taxon>Bryozoa</taxon>
        <taxon>Gymnolaemata</taxon>
        <taxon>Cheilostomatida</taxon>
        <taxon>Flustrina</taxon>
        <taxon>Buguloidea</taxon>
        <taxon>Bugulidae</taxon>
        <taxon>Bugula</taxon>
    </lineage>
</organism>
<gene>
    <name evidence="2" type="ORF">EB796_012620</name>
</gene>
<dbReference type="Proteomes" id="UP000593567">
    <property type="component" value="Unassembled WGS sequence"/>
</dbReference>
<feature type="transmembrane region" description="Helical" evidence="1">
    <location>
        <begin position="278"/>
        <end position="301"/>
    </location>
</feature>
<dbReference type="AlphaFoldDB" id="A0A7J7JRU9"/>
<sequence length="305" mass="33798">MLVTSFLIATGEPTAYLMADALANIACCFDASKDLGETSVELVICNCPATKKCCIKWETFTFVAALVFSSVDFIADVFGYKSFVDTVSDKQEIQVYINIWFVLIITSGVIILSEISLPLYSLIKIAGCCTNKSVTDEEIIKCREKTKYWSRANNISVVLTEDGVVALIKVLIAFQSVDAVQDLQETAGVVNSCIAFAVTFLRHCLLMIQIITKLSRNNVLFSKCPAWESGYCVKATLGIYCLFFLTLFLSCCSIGLTGMSMAISLKLIDIYHDDIEDFMLNITLLSVIVPCIMILSVFIIIQTRW</sequence>
<dbReference type="EMBL" id="VXIV02001857">
    <property type="protein sequence ID" value="KAF6029070.1"/>
    <property type="molecule type" value="Genomic_DNA"/>
</dbReference>
<keyword evidence="1" id="KW-1133">Transmembrane helix</keyword>
<keyword evidence="1" id="KW-0812">Transmembrane</keyword>
<proteinExistence type="predicted"/>
<feature type="transmembrane region" description="Helical" evidence="1">
    <location>
        <begin position="155"/>
        <end position="177"/>
    </location>
</feature>
<protein>
    <submittedName>
        <fullName evidence="2">Uncharacterized protein</fullName>
    </submittedName>
</protein>
<reference evidence="2" key="1">
    <citation type="submission" date="2020-06" db="EMBL/GenBank/DDBJ databases">
        <title>Draft genome of Bugula neritina, a colonial animal packing powerful symbionts and potential medicines.</title>
        <authorList>
            <person name="Rayko M."/>
        </authorList>
    </citation>
    <scope>NUCLEOTIDE SEQUENCE [LARGE SCALE GENOMIC DNA]</scope>
    <source>
        <strain evidence="2">Kwan_BN1</strain>
    </source>
</reference>
<feature type="transmembrane region" description="Helical" evidence="1">
    <location>
        <begin position="99"/>
        <end position="123"/>
    </location>
</feature>
<keyword evidence="1" id="KW-0472">Membrane</keyword>
<feature type="transmembrane region" description="Helical" evidence="1">
    <location>
        <begin position="189"/>
        <end position="211"/>
    </location>
</feature>
<comment type="caution">
    <text evidence="2">The sequence shown here is derived from an EMBL/GenBank/DDBJ whole genome shotgun (WGS) entry which is preliminary data.</text>
</comment>
<keyword evidence="3" id="KW-1185">Reference proteome</keyword>
<feature type="transmembrane region" description="Helical" evidence="1">
    <location>
        <begin position="60"/>
        <end position="79"/>
    </location>
</feature>
<evidence type="ECO:0000256" key="1">
    <source>
        <dbReference type="SAM" id="Phobius"/>
    </source>
</evidence>
<accession>A0A7J7JRU9</accession>
<evidence type="ECO:0000313" key="3">
    <source>
        <dbReference type="Proteomes" id="UP000593567"/>
    </source>
</evidence>
<feature type="transmembrane region" description="Helical" evidence="1">
    <location>
        <begin position="231"/>
        <end position="258"/>
    </location>
</feature>
<name>A0A7J7JRU9_BUGNE</name>